<dbReference type="EMBL" id="BGPR01023701">
    <property type="protein sequence ID" value="GBN91076.1"/>
    <property type="molecule type" value="Genomic_DNA"/>
</dbReference>
<evidence type="ECO:0000313" key="2">
    <source>
        <dbReference type="EMBL" id="GBN91076.1"/>
    </source>
</evidence>
<evidence type="ECO:0000313" key="3">
    <source>
        <dbReference type="Proteomes" id="UP000499080"/>
    </source>
</evidence>
<gene>
    <name evidence="1" type="ORF">AVEN_174165_1</name>
    <name evidence="2" type="ORF">AVEN_183726_1</name>
</gene>
<keyword evidence="3" id="KW-1185">Reference proteome</keyword>
<sequence>MIFITKQGLYFDLKVLPAFFLPIHTHTRAFNYTEAELRRTHDSSKDPGPGLQRPSCHLMVNSALDMKSEMYHNSCSSACDRGRSSESSIFLIAHLEGEQLHRPRAHFNEKGIVERGVGIRERPLQTGGAAQRAASSSATTC</sequence>
<evidence type="ECO:0000313" key="1">
    <source>
        <dbReference type="EMBL" id="GBN91023.1"/>
    </source>
</evidence>
<name>A0A4Y2SUQ6_ARAVE</name>
<proteinExistence type="predicted"/>
<accession>A0A4Y2SUQ6</accession>
<dbReference type="Proteomes" id="UP000499080">
    <property type="component" value="Unassembled WGS sequence"/>
</dbReference>
<protein>
    <submittedName>
        <fullName evidence="2">Uncharacterized protein</fullName>
    </submittedName>
</protein>
<comment type="caution">
    <text evidence="2">The sequence shown here is derived from an EMBL/GenBank/DDBJ whole genome shotgun (WGS) entry which is preliminary data.</text>
</comment>
<dbReference type="AlphaFoldDB" id="A0A4Y2SUQ6"/>
<organism evidence="2 3">
    <name type="scientific">Araneus ventricosus</name>
    <name type="common">Orbweaver spider</name>
    <name type="synonym">Epeira ventricosa</name>
    <dbReference type="NCBI Taxonomy" id="182803"/>
    <lineage>
        <taxon>Eukaryota</taxon>
        <taxon>Metazoa</taxon>
        <taxon>Ecdysozoa</taxon>
        <taxon>Arthropoda</taxon>
        <taxon>Chelicerata</taxon>
        <taxon>Arachnida</taxon>
        <taxon>Araneae</taxon>
        <taxon>Araneomorphae</taxon>
        <taxon>Entelegynae</taxon>
        <taxon>Araneoidea</taxon>
        <taxon>Araneidae</taxon>
        <taxon>Araneus</taxon>
    </lineage>
</organism>
<dbReference type="EMBL" id="BGPR01023668">
    <property type="protein sequence ID" value="GBN91023.1"/>
    <property type="molecule type" value="Genomic_DNA"/>
</dbReference>
<reference evidence="2 3" key="1">
    <citation type="journal article" date="2019" name="Sci. Rep.">
        <title>Orb-weaving spider Araneus ventricosus genome elucidates the spidroin gene catalogue.</title>
        <authorList>
            <person name="Kono N."/>
            <person name="Nakamura H."/>
            <person name="Ohtoshi R."/>
            <person name="Moran D.A.P."/>
            <person name="Shinohara A."/>
            <person name="Yoshida Y."/>
            <person name="Fujiwara M."/>
            <person name="Mori M."/>
            <person name="Tomita M."/>
            <person name="Arakawa K."/>
        </authorList>
    </citation>
    <scope>NUCLEOTIDE SEQUENCE [LARGE SCALE GENOMIC DNA]</scope>
</reference>